<evidence type="ECO:0000313" key="1">
    <source>
        <dbReference type="EMBL" id="KZV54908.1"/>
    </source>
</evidence>
<proteinExistence type="predicted"/>
<dbReference type="EMBL" id="KQ989075">
    <property type="protein sequence ID" value="KZV54908.1"/>
    <property type="molecule type" value="Genomic_DNA"/>
</dbReference>
<evidence type="ECO:0000313" key="2">
    <source>
        <dbReference type="Proteomes" id="UP000250235"/>
    </source>
</evidence>
<protein>
    <submittedName>
        <fullName evidence="1">Uncharacterized protein</fullName>
    </submittedName>
</protein>
<organism evidence="1 2">
    <name type="scientific">Dorcoceras hygrometricum</name>
    <dbReference type="NCBI Taxonomy" id="472368"/>
    <lineage>
        <taxon>Eukaryota</taxon>
        <taxon>Viridiplantae</taxon>
        <taxon>Streptophyta</taxon>
        <taxon>Embryophyta</taxon>
        <taxon>Tracheophyta</taxon>
        <taxon>Spermatophyta</taxon>
        <taxon>Magnoliopsida</taxon>
        <taxon>eudicotyledons</taxon>
        <taxon>Gunneridae</taxon>
        <taxon>Pentapetalae</taxon>
        <taxon>asterids</taxon>
        <taxon>lamiids</taxon>
        <taxon>Lamiales</taxon>
        <taxon>Gesneriaceae</taxon>
        <taxon>Didymocarpoideae</taxon>
        <taxon>Trichosporeae</taxon>
        <taxon>Loxocarpinae</taxon>
        <taxon>Dorcoceras</taxon>
    </lineage>
</organism>
<keyword evidence="2" id="KW-1185">Reference proteome</keyword>
<dbReference type="Proteomes" id="UP000250235">
    <property type="component" value="Unassembled WGS sequence"/>
</dbReference>
<gene>
    <name evidence="1" type="ORF">F511_31331</name>
</gene>
<accession>A0A2Z7DC06</accession>
<dbReference type="AlphaFoldDB" id="A0A2Z7DC06"/>
<reference evidence="1 2" key="1">
    <citation type="journal article" date="2015" name="Proc. Natl. Acad. Sci. U.S.A.">
        <title>The resurrection genome of Boea hygrometrica: A blueprint for survival of dehydration.</title>
        <authorList>
            <person name="Xiao L."/>
            <person name="Yang G."/>
            <person name="Zhang L."/>
            <person name="Yang X."/>
            <person name="Zhao S."/>
            <person name="Ji Z."/>
            <person name="Zhou Q."/>
            <person name="Hu M."/>
            <person name="Wang Y."/>
            <person name="Chen M."/>
            <person name="Xu Y."/>
            <person name="Jin H."/>
            <person name="Xiao X."/>
            <person name="Hu G."/>
            <person name="Bao F."/>
            <person name="Hu Y."/>
            <person name="Wan P."/>
            <person name="Li L."/>
            <person name="Deng X."/>
            <person name="Kuang T."/>
            <person name="Xiang C."/>
            <person name="Zhu J.K."/>
            <person name="Oliver M.J."/>
            <person name="He Y."/>
        </authorList>
    </citation>
    <scope>NUCLEOTIDE SEQUENCE [LARGE SCALE GENOMIC DNA]</scope>
    <source>
        <strain evidence="2">cv. XS01</strain>
    </source>
</reference>
<sequence length="62" mass="6846">MVFSHTVVPFKPSSKKREMKVEFRLLNDIVAKCLTAKAGSFDVVTGKMFEIMVAISAGIKVN</sequence>
<name>A0A2Z7DC06_9LAMI</name>